<keyword evidence="3" id="KW-1185">Reference proteome</keyword>
<dbReference type="InParanoid" id="A0A804JNL2"/>
<name>A0A804JNL2_MUSAM</name>
<proteinExistence type="predicted"/>
<evidence type="ECO:0000313" key="3">
    <source>
        <dbReference type="Proteomes" id="UP000012960"/>
    </source>
</evidence>
<reference evidence="1" key="1">
    <citation type="submission" date="2021-03" db="EMBL/GenBank/DDBJ databases">
        <authorList>
            <consortium name="Genoscope - CEA"/>
            <person name="William W."/>
        </authorList>
    </citation>
    <scope>NUCLEOTIDE SEQUENCE</scope>
    <source>
        <strain evidence="1">Doubled-haploid Pahang</strain>
    </source>
</reference>
<dbReference type="Proteomes" id="UP000012960">
    <property type="component" value="Unplaced"/>
</dbReference>
<dbReference type="Gramene" id="Ma06_t34330.1">
    <property type="protein sequence ID" value="Ma06_p34330.1"/>
    <property type="gene ID" value="Ma06_g34330"/>
</dbReference>
<evidence type="ECO:0000313" key="1">
    <source>
        <dbReference type="EMBL" id="CAG1848259.1"/>
    </source>
</evidence>
<organism evidence="2 3">
    <name type="scientific">Musa acuminata subsp. malaccensis</name>
    <name type="common">Wild banana</name>
    <name type="synonym">Musa malaccensis</name>
    <dbReference type="NCBI Taxonomy" id="214687"/>
    <lineage>
        <taxon>Eukaryota</taxon>
        <taxon>Viridiplantae</taxon>
        <taxon>Streptophyta</taxon>
        <taxon>Embryophyta</taxon>
        <taxon>Tracheophyta</taxon>
        <taxon>Spermatophyta</taxon>
        <taxon>Magnoliopsida</taxon>
        <taxon>Liliopsida</taxon>
        <taxon>Zingiberales</taxon>
        <taxon>Musaceae</taxon>
        <taxon>Musa</taxon>
    </lineage>
</organism>
<dbReference type="AlphaFoldDB" id="A0A804JNL2"/>
<reference evidence="2" key="2">
    <citation type="submission" date="2021-05" db="UniProtKB">
        <authorList>
            <consortium name="EnsemblPlants"/>
        </authorList>
    </citation>
    <scope>IDENTIFICATION</scope>
    <source>
        <strain evidence="2">subsp. malaccensis</strain>
    </source>
</reference>
<protein>
    <submittedName>
        <fullName evidence="1">(wild Malaysian banana) hypothetical protein</fullName>
    </submittedName>
</protein>
<gene>
    <name evidence="1" type="ORF">GSMUA_180540.1</name>
</gene>
<evidence type="ECO:0000313" key="2">
    <source>
        <dbReference type="EnsemblPlants" id="Ma06_p34330.1"/>
    </source>
</evidence>
<sequence>MSHDSCLKIALSMNPNLLDPRWLEPHSLFCLLLGQVAYMLTRPKAASARRLVQTSFYRLMNLSRRRPKMHQRREISWTLVMRQSQKLPWWRLLIAACMPRFLCRFFMVSRSHQKTRWLHSMKEHPLAL</sequence>
<dbReference type="EMBL" id="HG996471">
    <property type="protein sequence ID" value="CAG1848259.1"/>
    <property type="molecule type" value="Genomic_DNA"/>
</dbReference>
<dbReference type="EnsemblPlants" id="Ma06_t34330.1">
    <property type="protein sequence ID" value="Ma06_p34330.1"/>
    <property type="gene ID" value="Ma06_g34330"/>
</dbReference>
<accession>A0A804JNL2</accession>